<feature type="chain" id="PRO_5025585105" evidence="1">
    <location>
        <begin position="18"/>
        <end position="182"/>
    </location>
</feature>
<name>A0A671UD99_SPAAU</name>
<accession>A0A671UD99</accession>
<keyword evidence="1" id="KW-0732">Signal</keyword>
<reference evidence="2" key="1">
    <citation type="submission" date="2021-04" db="EMBL/GenBank/DDBJ databases">
        <authorList>
            <consortium name="Wellcome Sanger Institute Data Sharing"/>
        </authorList>
    </citation>
    <scope>NUCLEOTIDE SEQUENCE [LARGE SCALE GENOMIC DNA]</scope>
</reference>
<keyword evidence="3" id="KW-1185">Reference proteome</keyword>
<dbReference type="InParanoid" id="A0A671UD99"/>
<evidence type="ECO:0000313" key="3">
    <source>
        <dbReference type="Proteomes" id="UP000472265"/>
    </source>
</evidence>
<evidence type="ECO:0000313" key="2">
    <source>
        <dbReference type="Ensembl" id="ENSSAUP00010012276.1"/>
    </source>
</evidence>
<organism evidence="2 3">
    <name type="scientific">Sparus aurata</name>
    <name type="common">Gilthead sea bream</name>
    <dbReference type="NCBI Taxonomy" id="8175"/>
    <lineage>
        <taxon>Eukaryota</taxon>
        <taxon>Metazoa</taxon>
        <taxon>Chordata</taxon>
        <taxon>Craniata</taxon>
        <taxon>Vertebrata</taxon>
        <taxon>Euteleostomi</taxon>
        <taxon>Actinopterygii</taxon>
        <taxon>Neopterygii</taxon>
        <taxon>Teleostei</taxon>
        <taxon>Neoteleostei</taxon>
        <taxon>Acanthomorphata</taxon>
        <taxon>Eupercaria</taxon>
        <taxon>Spariformes</taxon>
        <taxon>Sparidae</taxon>
        <taxon>Sparus</taxon>
    </lineage>
</organism>
<reference evidence="2" key="3">
    <citation type="submission" date="2025-09" db="UniProtKB">
        <authorList>
            <consortium name="Ensembl"/>
        </authorList>
    </citation>
    <scope>IDENTIFICATION</scope>
</reference>
<feature type="signal peptide" evidence="1">
    <location>
        <begin position="1"/>
        <end position="17"/>
    </location>
</feature>
<protein>
    <submittedName>
        <fullName evidence="2">Uncharacterized protein</fullName>
    </submittedName>
</protein>
<dbReference type="Ensembl" id="ENSSAUT00010013051.1">
    <property type="protein sequence ID" value="ENSSAUP00010012276.1"/>
    <property type="gene ID" value="ENSSAUG00010005860.1"/>
</dbReference>
<dbReference type="AlphaFoldDB" id="A0A671UD99"/>
<sequence>MILLAVWPLMLTSVSQPHYPLSPMKEDWLLTMSLDTEKPESEPIVKTKKSCLTRGDFWTLGLKLEMESTVGSHLQYFPQGKCNFVVDLYAVPTWRQPTACNPLPSLPVSIPFTVHTYVFSNFRNLSQSVSPGPWKETTGLEIEVPLYGSDCGIFMLMYALYTVLDGHAGFAKVVVCFAHGEF</sequence>
<evidence type="ECO:0000256" key="1">
    <source>
        <dbReference type="SAM" id="SignalP"/>
    </source>
</evidence>
<dbReference type="OMA" id="WRSPLAC"/>
<dbReference type="Proteomes" id="UP000472265">
    <property type="component" value="Chromosome 4"/>
</dbReference>
<proteinExistence type="predicted"/>
<reference evidence="2" key="2">
    <citation type="submission" date="2025-08" db="UniProtKB">
        <authorList>
            <consortium name="Ensembl"/>
        </authorList>
    </citation>
    <scope>IDENTIFICATION</scope>
</reference>
<dbReference type="GeneTree" id="ENSGT01120000271959"/>